<keyword evidence="2" id="KW-1185">Reference proteome</keyword>
<dbReference type="AlphaFoldDB" id="A0A821SKC4"/>
<reference evidence="1" key="1">
    <citation type="submission" date="2021-02" db="EMBL/GenBank/DDBJ databases">
        <authorList>
            <person name="Steward A R."/>
        </authorList>
    </citation>
    <scope>NUCLEOTIDE SEQUENCE</scope>
</reference>
<accession>A0A821SKC4</accession>
<evidence type="ECO:0000313" key="2">
    <source>
        <dbReference type="Proteomes" id="UP000663880"/>
    </source>
</evidence>
<protein>
    <submittedName>
        <fullName evidence="1">Uncharacterized protein</fullName>
    </submittedName>
</protein>
<comment type="caution">
    <text evidence="1">The sequence shown here is derived from an EMBL/GenBank/DDBJ whole genome shotgun (WGS) entry which is preliminary data.</text>
</comment>
<sequence length="80" mass="8990">MIIFLEEASTGGVFRNPKPEPPGYRPHKVLLPPRHIKLGLMKQFEFPGLSEATLKEGVSVGPDIRRLMTDPQFITTMTDL</sequence>
<proteinExistence type="predicted"/>
<name>A0A821SKC4_9NEOP</name>
<gene>
    <name evidence="1" type="ORF">PMACD_LOCUS7919</name>
</gene>
<dbReference type="EMBL" id="CAJOBZ010000019">
    <property type="protein sequence ID" value="CAF4861033.1"/>
    <property type="molecule type" value="Genomic_DNA"/>
</dbReference>
<organism evidence="1 2">
    <name type="scientific">Pieris macdunnoughi</name>
    <dbReference type="NCBI Taxonomy" id="345717"/>
    <lineage>
        <taxon>Eukaryota</taxon>
        <taxon>Metazoa</taxon>
        <taxon>Ecdysozoa</taxon>
        <taxon>Arthropoda</taxon>
        <taxon>Hexapoda</taxon>
        <taxon>Insecta</taxon>
        <taxon>Pterygota</taxon>
        <taxon>Neoptera</taxon>
        <taxon>Endopterygota</taxon>
        <taxon>Lepidoptera</taxon>
        <taxon>Glossata</taxon>
        <taxon>Ditrysia</taxon>
        <taxon>Papilionoidea</taxon>
        <taxon>Pieridae</taxon>
        <taxon>Pierinae</taxon>
        <taxon>Pieris</taxon>
    </lineage>
</organism>
<evidence type="ECO:0000313" key="1">
    <source>
        <dbReference type="EMBL" id="CAF4861033.1"/>
    </source>
</evidence>
<dbReference type="Proteomes" id="UP000663880">
    <property type="component" value="Unassembled WGS sequence"/>
</dbReference>
<dbReference type="OrthoDB" id="8063408at2759"/>